<dbReference type="RefSeq" id="WP_154424482.1">
    <property type="nucleotide sequence ID" value="NZ_VUNN01000002.1"/>
</dbReference>
<dbReference type="Proteomes" id="UP000460549">
    <property type="component" value="Unassembled WGS sequence"/>
</dbReference>
<feature type="domain" description="Glycosyltransferase subfamily 4-like N-terminal" evidence="2">
    <location>
        <begin position="17"/>
        <end position="196"/>
    </location>
</feature>
<dbReference type="SUPFAM" id="SSF53756">
    <property type="entry name" value="UDP-Glycosyltransferase/glycogen phosphorylase"/>
    <property type="match status" value="1"/>
</dbReference>
<keyword evidence="3" id="KW-0808">Transferase</keyword>
<evidence type="ECO:0000313" key="4">
    <source>
        <dbReference type="Proteomes" id="UP000460549"/>
    </source>
</evidence>
<dbReference type="InterPro" id="IPR001296">
    <property type="entry name" value="Glyco_trans_1"/>
</dbReference>
<dbReference type="GO" id="GO:0016758">
    <property type="term" value="F:hexosyltransferase activity"/>
    <property type="evidence" value="ECO:0007669"/>
    <property type="project" value="TreeGrafter"/>
</dbReference>
<dbReference type="AlphaFoldDB" id="A0A7X2TQY2"/>
<dbReference type="CDD" id="cd03794">
    <property type="entry name" value="GT4_WbuB-like"/>
    <property type="match status" value="1"/>
</dbReference>
<dbReference type="PANTHER" id="PTHR45947">
    <property type="entry name" value="SULFOQUINOVOSYL TRANSFERASE SQD2"/>
    <property type="match status" value="1"/>
</dbReference>
<dbReference type="PANTHER" id="PTHR45947:SF3">
    <property type="entry name" value="SULFOQUINOVOSYL TRANSFERASE SQD2"/>
    <property type="match status" value="1"/>
</dbReference>
<reference evidence="3 4" key="1">
    <citation type="submission" date="2019-08" db="EMBL/GenBank/DDBJ databases">
        <title>In-depth cultivation of the pig gut microbiome towards novel bacterial diversity and tailored functional studies.</title>
        <authorList>
            <person name="Wylensek D."/>
            <person name="Hitch T.C.A."/>
            <person name="Clavel T."/>
        </authorList>
    </citation>
    <scope>NUCLEOTIDE SEQUENCE [LARGE SCALE GENOMIC DNA]</scope>
    <source>
        <strain evidence="3 4">NM-380-WT-3C1</strain>
    </source>
</reference>
<gene>
    <name evidence="3" type="ORF">FYJ80_02150</name>
</gene>
<dbReference type="InterPro" id="IPR028098">
    <property type="entry name" value="Glyco_trans_4-like_N"/>
</dbReference>
<proteinExistence type="predicted"/>
<sequence length="398" mass="44822">MNILVVSQYYYPEQFRVNDICEELARRGNTVTVLTGLPNYPKGEVYEGYRNGENREQTINGVNIVRCSIKPRKTGVANLALNYVTYAVNASRMAKKIRNVFDVVFVYQMSPVTMAFPAITVKKKYGIPIVLYCCDLWPASILDVNINRDSILYKMVKRMSSYIYNSCDEIIVTSPSFKNYLRKECDVKNIKMDYVPQHAEDTYSEDTCNAVDNGIVDFMFLGNIGLSQNCDCIIKAASLLDNGLPFRIHFVGSGSKLEDLKKMVDNYGLNERVVFHGFQKMENLPRFYSIADACLLTLAFDSEIGLTIPAKLQGYMAAGKPVVAAISGDAKKIINESECGYQVEAGDYEGLARIMLDVINNPNSLKVMGENGRVYFNKHFAKEAVINQLENKIRDCLK</sequence>
<feature type="domain" description="Glycosyl transferase family 1" evidence="1">
    <location>
        <begin position="218"/>
        <end position="373"/>
    </location>
</feature>
<comment type="caution">
    <text evidence="3">The sequence shown here is derived from an EMBL/GenBank/DDBJ whole genome shotgun (WGS) entry which is preliminary data.</text>
</comment>
<dbReference type="InterPro" id="IPR050194">
    <property type="entry name" value="Glycosyltransferase_grp1"/>
</dbReference>
<organism evidence="3 4">
    <name type="scientific">Bullifex porci</name>
    <dbReference type="NCBI Taxonomy" id="2606638"/>
    <lineage>
        <taxon>Bacteria</taxon>
        <taxon>Pseudomonadati</taxon>
        <taxon>Spirochaetota</taxon>
        <taxon>Spirochaetia</taxon>
        <taxon>Spirochaetales</taxon>
        <taxon>Spirochaetaceae</taxon>
        <taxon>Bullifex</taxon>
    </lineage>
</organism>
<protein>
    <submittedName>
        <fullName evidence="3">Glycosyltransferase family 4 protein</fullName>
    </submittedName>
</protein>
<name>A0A7X2TQY2_9SPIO</name>
<evidence type="ECO:0000313" key="3">
    <source>
        <dbReference type="EMBL" id="MSU05585.1"/>
    </source>
</evidence>
<dbReference type="Pfam" id="PF00534">
    <property type="entry name" value="Glycos_transf_1"/>
    <property type="match status" value="1"/>
</dbReference>
<keyword evidence="4" id="KW-1185">Reference proteome</keyword>
<dbReference type="Gene3D" id="3.40.50.2000">
    <property type="entry name" value="Glycogen Phosphorylase B"/>
    <property type="match status" value="2"/>
</dbReference>
<evidence type="ECO:0000259" key="2">
    <source>
        <dbReference type="Pfam" id="PF13439"/>
    </source>
</evidence>
<evidence type="ECO:0000259" key="1">
    <source>
        <dbReference type="Pfam" id="PF00534"/>
    </source>
</evidence>
<dbReference type="EMBL" id="VUNN01000002">
    <property type="protein sequence ID" value="MSU05585.1"/>
    <property type="molecule type" value="Genomic_DNA"/>
</dbReference>
<dbReference type="Pfam" id="PF13439">
    <property type="entry name" value="Glyco_transf_4"/>
    <property type="match status" value="1"/>
</dbReference>
<accession>A0A7X2TQY2</accession>